<accession>A0A803KZV4</accession>
<evidence type="ECO:0000313" key="9">
    <source>
        <dbReference type="Proteomes" id="UP000596660"/>
    </source>
</evidence>
<protein>
    <recommendedName>
        <fullName evidence="7">BHLH domain-containing protein</fullName>
    </recommendedName>
</protein>
<name>A0A803KZV4_CHEQI</name>
<dbReference type="EnsemblPlants" id="AUR62004564-RA">
    <property type="protein sequence ID" value="AUR62004564-RA:cds"/>
    <property type="gene ID" value="AUR62004564"/>
</dbReference>
<dbReference type="SMART" id="SM00353">
    <property type="entry name" value="HLH"/>
    <property type="match status" value="1"/>
</dbReference>
<evidence type="ECO:0000256" key="2">
    <source>
        <dbReference type="ARBA" id="ARBA00023015"/>
    </source>
</evidence>
<organism evidence="8 9">
    <name type="scientific">Chenopodium quinoa</name>
    <name type="common">Quinoa</name>
    <dbReference type="NCBI Taxonomy" id="63459"/>
    <lineage>
        <taxon>Eukaryota</taxon>
        <taxon>Viridiplantae</taxon>
        <taxon>Streptophyta</taxon>
        <taxon>Embryophyta</taxon>
        <taxon>Tracheophyta</taxon>
        <taxon>Spermatophyta</taxon>
        <taxon>Magnoliopsida</taxon>
        <taxon>eudicotyledons</taxon>
        <taxon>Gunneridae</taxon>
        <taxon>Pentapetalae</taxon>
        <taxon>Caryophyllales</taxon>
        <taxon>Chenopodiaceae</taxon>
        <taxon>Chenopodioideae</taxon>
        <taxon>Atripliceae</taxon>
        <taxon>Chenopodium</taxon>
    </lineage>
</organism>
<feature type="compositionally biased region" description="Basic residues" evidence="6">
    <location>
        <begin position="136"/>
        <end position="148"/>
    </location>
</feature>
<dbReference type="AlphaFoldDB" id="A0A803KZV4"/>
<dbReference type="Proteomes" id="UP000596660">
    <property type="component" value="Unplaced"/>
</dbReference>
<evidence type="ECO:0000313" key="8">
    <source>
        <dbReference type="EnsemblPlants" id="AUR62004564-RA:cds"/>
    </source>
</evidence>
<sequence length="256" mass="28912">MEVGNWLEEFISSTTTTAASMKYEDPYNYYSEGGGASYFPSLEDKFLLRLQHQLVESCVTTNTNHHFHNNHNHGINVGGNDSISNDGMIIMDIQHSPGVKSETTEIGEKVEKCDGRSTKKTHFLKTRTTAPAPVKEKRKRKRATRPAKNKQEVETQRMTHIAVERNRRRQMNEHLNALRSLMPPSYVQRGDQASVIGGAIDFVKELEQMLQSLQAQKKLRQIEENGDVSIEDDCKLGTADDVARAVHQIFSLISLS</sequence>
<keyword evidence="3" id="KW-0238">DNA-binding</keyword>
<feature type="domain" description="BHLH" evidence="7">
    <location>
        <begin position="155"/>
        <end position="206"/>
    </location>
</feature>
<reference evidence="8" key="1">
    <citation type="journal article" date="2017" name="Nature">
        <title>The genome of Chenopodium quinoa.</title>
        <authorList>
            <person name="Jarvis D.E."/>
            <person name="Ho Y.S."/>
            <person name="Lightfoot D.J."/>
            <person name="Schmoeckel S.M."/>
            <person name="Li B."/>
            <person name="Borm T.J.A."/>
            <person name="Ohyanagi H."/>
            <person name="Mineta K."/>
            <person name="Michell C.T."/>
            <person name="Saber N."/>
            <person name="Kharbatia N.M."/>
            <person name="Rupper R.R."/>
            <person name="Sharp A.R."/>
            <person name="Dally N."/>
            <person name="Boughton B.A."/>
            <person name="Woo Y.H."/>
            <person name="Gao G."/>
            <person name="Schijlen E.G.W.M."/>
            <person name="Guo X."/>
            <person name="Momin A.A."/>
            <person name="Negrao S."/>
            <person name="Al-Babili S."/>
            <person name="Gehring C."/>
            <person name="Roessner U."/>
            <person name="Jung C."/>
            <person name="Murphy K."/>
            <person name="Arold S.T."/>
            <person name="Gojobori T."/>
            <person name="van der Linden C.G."/>
            <person name="van Loo E.N."/>
            <person name="Jellen E.N."/>
            <person name="Maughan P.J."/>
            <person name="Tester M."/>
        </authorList>
    </citation>
    <scope>NUCLEOTIDE SEQUENCE [LARGE SCALE GENOMIC DNA]</scope>
    <source>
        <strain evidence="8">cv. PI 614886</strain>
    </source>
</reference>
<reference evidence="8" key="2">
    <citation type="submission" date="2021-03" db="UniProtKB">
        <authorList>
            <consortium name="EnsemblPlants"/>
        </authorList>
    </citation>
    <scope>IDENTIFICATION</scope>
</reference>
<dbReference type="InterPro" id="IPR044283">
    <property type="entry name" value="FAMA/SPEECHLESS/MUTE-like"/>
</dbReference>
<keyword evidence="4" id="KW-0804">Transcription</keyword>
<evidence type="ECO:0000259" key="7">
    <source>
        <dbReference type="PROSITE" id="PS50888"/>
    </source>
</evidence>
<dbReference type="InterPro" id="IPR036638">
    <property type="entry name" value="HLH_DNA-bd_sf"/>
</dbReference>
<keyword evidence="2" id="KW-0805">Transcription regulation</keyword>
<evidence type="ECO:0000256" key="5">
    <source>
        <dbReference type="ARBA" id="ARBA00023242"/>
    </source>
</evidence>
<keyword evidence="5" id="KW-0539">Nucleus</keyword>
<dbReference type="Gene3D" id="4.10.280.10">
    <property type="entry name" value="Helix-loop-helix DNA-binding domain"/>
    <property type="match status" value="1"/>
</dbReference>
<dbReference type="InterPro" id="IPR011598">
    <property type="entry name" value="bHLH_dom"/>
</dbReference>
<evidence type="ECO:0000256" key="4">
    <source>
        <dbReference type="ARBA" id="ARBA00023163"/>
    </source>
</evidence>
<evidence type="ECO:0000256" key="1">
    <source>
        <dbReference type="ARBA" id="ARBA00004123"/>
    </source>
</evidence>
<evidence type="ECO:0000256" key="3">
    <source>
        <dbReference type="ARBA" id="ARBA00023125"/>
    </source>
</evidence>
<dbReference type="GO" id="GO:0046983">
    <property type="term" value="F:protein dimerization activity"/>
    <property type="evidence" value="ECO:0007669"/>
    <property type="project" value="InterPro"/>
</dbReference>
<proteinExistence type="predicted"/>
<dbReference type="Gramene" id="AUR62004564-RA">
    <property type="protein sequence ID" value="AUR62004564-RA:cds"/>
    <property type="gene ID" value="AUR62004564"/>
</dbReference>
<dbReference type="Pfam" id="PF00010">
    <property type="entry name" value="HLH"/>
    <property type="match status" value="1"/>
</dbReference>
<dbReference type="GO" id="GO:0005634">
    <property type="term" value="C:nucleus"/>
    <property type="evidence" value="ECO:0007669"/>
    <property type="project" value="UniProtKB-SubCell"/>
</dbReference>
<dbReference type="PANTHER" id="PTHR46684:SF16">
    <property type="entry name" value="TRANSCRIPTION FACTOR BHLH67-LIKE ISOFORM X2"/>
    <property type="match status" value="1"/>
</dbReference>
<dbReference type="PANTHER" id="PTHR46684">
    <property type="entry name" value="TRANSCRIPTION FACTOR FAMA"/>
    <property type="match status" value="1"/>
</dbReference>
<dbReference type="GO" id="GO:0010052">
    <property type="term" value="P:guard cell differentiation"/>
    <property type="evidence" value="ECO:0007669"/>
    <property type="project" value="InterPro"/>
</dbReference>
<dbReference type="PROSITE" id="PS50888">
    <property type="entry name" value="BHLH"/>
    <property type="match status" value="1"/>
</dbReference>
<keyword evidence="9" id="KW-1185">Reference proteome</keyword>
<dbReference type="GO" id="GO:0003677">
    <property type="term" value="F:DNA binding"/>
    <property type="evidence" value="ECO:0007669"/>
    <property type="project" value="UniProtKB-KW"/>
</dbReference>
<comment type="subcellular location">
    <subcellularLocation>
        <location evidence="1">Nucleus</location>
    </subcellularLocation>
</comment>
<dbReference type="GO" id="GO:0045893">
    <property type="term" value="P:positive regulation of DNA-templated transcription"/>
    <property type="evidence" value="ECO:0007669"/>
    <property type="project" value="TreeGrafter"/>
</dbReference>
<feature type="region of interest" description="Disordered" evidence="6">
    <location>
        <begin position="127"/>
        <end position="155"/>
    </location>
</feature>
<dbReference type="SUPFAM" id="SSF47459">
    <property type="entry name" value="HLH, helix-loop-helix DNA-binding domain"/>
    <property type="match status" value="1"/>
</dbReference>
<evidence type="ECO:0000256" key="6">
    <source>
        <dbReference type="SAM" id="MobiDB-lite"/>
    </source>
</evidence>
<dbReference type="CDD" id="cd11448">
    <property type="entry name" value="bHLH_AtFAMA_like"/>
    <property type="match status" value="1"/>
</dbReference>
<dbReference type="GO" id="GO:0003700">
    <property type="term" value="F:DNA-binding transcription factor activity"/>
    <property type="evidence" value="ECO:0007669"/>
    <property type="project" value="InterPro"/>
</dbReference>